<evidence type="ECO:0000256" key="7">
    <source>
        <dbReference type="ARBA" id="ARBA00022738"/>
    </source>
</evidence>
<evidence type="ECO:0000256" key="4">
    <source>
        <dbReference type="ARBA" id="ARBA00022531"/>
    </source>
</evidence>
<evidence type="ECO:0000256" key="5">
    <source>
        <dbReference type="ARBA" id="ARBA00022549"/>
    </source>
</evidence>
<dbReference type="InterPro" id="IPR038255">
    <property type="entry name" value="PBS_linker_sf"/>
</dbReference>
<keyword evidence="12" id="KW-0456">Lyase</keyword>
<keyword evidence="8" id="KW-0194">Cyanelle</keyword>
<evidence type="ECO:0000256" key="2">
    <source>
        <dbReference type="ARBA" id="ARBA00008182"/>
    </source>
</evidence>
<evidence type="ECO:0000256" key="17">
    <source>
        <dbReference type="ARBA" id="ARBA00033322"/>
    </source>
</evidence>
<evidence type="ECO:0000256" key="10">
    <source>
        <dbReference type="ARBA" id="ARBA00023078"/>
    </source>
</evidence>
<keyword evidence="11" id="KW-0472">Membrane</keyword>
<dbReference type="InterPro" id="IPR009050">
    <property type="entry name" value="Globin-like_sf"/>
</dbReference>
<dbReference type="GO" id="GO:0015979">
    <property type="term" value="P:photosynthesis"/>
    <property type="evidence" value="ECO:0007669"/>
    <property type="project" value="UniProtKB-KW"/>
</dbReference>
<dbReference type="SUPFAM" id="SSF46458">
    <property type="entry name" value="Globin-like"/>
    <property type="match status" value="1"/>
</dbReference>
<keyword evidence="4" id="KW-0602">Photosynthesis</keyword>
<keyword evidence="5" id="KW-0042">Antenna complex</keyword>
<dbReference type="EMBL" id="MF167426">
    <property type="protein sequence ID" value="ASQ40199.1"/>
    <property type="molecule type" value="Genomic_DNA"/>
</dbReference>
<dbReference type="Pfam" id="PF00502">
    <property type="entry name" value="Phycobilisome"/>
    <property type="match status" value="2"/>
</dbReference>
<sequence>MSITIGNQDVVNSPQRYKTITVSAINQADQQDRFLEQAELNQLRTYFNSGIKRLDVAIVLTNNAEGIVSRAANKIFVGGSPISYLDKSSLENLTIGSASFGETQGGFLDNLRSFFNSPGVVDKTPPGFKPINVTRYGNARMEKSLRDLDWFLRYTTYAIVAGDPNLLAINIRGLREIIENACSSAATVVALQEMRRAAIGSFINDVESQQLVNQYFSIILSEFIDPTPSDIVRKRLSRTTQGLKLPQIYASAAAVKARFVLKADSSSSEKKTVVKAVYRQIFERDITKAYSLSISDLESKVLNGQITIREFVRALGKSNLYRKQFFEPFINSRAIELAFRHFLGRAPSSREELRNYFGILSQGGLNALIETLVNSQEYTEYFGEETVPYLRGCGEEAQESRNFQLQLNLFNFSAPFRKKPQFLTLFSDYNNPIPDQHAYGNGNDPLEIQFGAIFPSNSKNVKESTSIVNKDVKRILIKRGYGIDNQISSPASVTKLPGSLGPVVFQQPSSGSDSSSAASIIKAIYLQIIGRDTYLGQRITTLETKFTNNEINVREFVRQLAKSNLFRSLYWTPFYVVKAIEYIHRRILGRPTYDRKEINKYFDIAAKQGFYALIDAMVNSAEYVQAFGENRVPYERYVTPKGLALRERKNSSNLALTLQRNQNSQTRYLSKFIELGTVSELRSTTTIGLRLKQGVTSKRFNTKVFQLQNGLNQTEISQVIKAAYLQIFERDITILKSGNEFVTLESRLRKGEISVKDFIQGLGQSELYRKEFYAPYPNTKVIEYGLKHFLGRAPLNQAEIRFYNKILAEKGLQKFVVEILTSDEYIEQFGQNTVPYRRFPTLPAANFPNTEKLYNKLVKQTVNPIIPSFKTVKPSLLLASK</sequence>
<gene>
    <name evidence="20" type="primary">apcE</name>
</gene>
<keyword evidence="10" id="KW-0793">Thylakoid</keyword>
<evidence type="ECO:0000259" key="19">
    <source>
        <dbReference type="PROSITE" id="PS51445"/>
    </source>
</evidence>
<keyword evidence="7 18" id="KW-0605">Phycobilisome</keyword>
<dbReference type="InterPro" id="IPR038719">
    <property type="entry name" value="Phycobilisome_asu/bsu_sf"/>
</dbReference>
<comment type="similarity">
    <text evidence="18">Belongs to the phycobilisome linker protein family.</text>
</comment>
<proteinExistence type="inferred from homology"/>
<evidence type="ECO:0000313" key="20">
    <source>
        <dbReference type="EMBL" id="ASQ40199.1"/>
    </source>
</evidence>
<dbReference type="GO" id="GO:0016829">
    <property type="term" value="F:lyase activity"/>
    <property type="evidence" value="ECO:0007669"/>
    <property type="project" value="UniProtKB-KW"/>
</dbReference>
<dbReference type="GO" id="GO:0033115">
    <property type="term" value="C:cyanelle thylakoid membrane"/>
    <property type="evidence" value="ECO:0007669"/>
    <property type="project" value="UniProtKB-SubCell"/>
</dbReference>
<comment type="subcellular location">
    <subcellularLocation>
        <location evidence="1">Plastid</location>
        <location evidence="1">Cyanelle thylakoid membrane</location>
        <topology evidence="1">Peripheral membrane protein</topology>
        <orientation evidence="1">Stromal side</orientation>
    </subcellularLocation>
</comment>
<dbReference type="RefSeq" id="YP_009546138.1">
    <property type="nucleotide sequence ID" value="NC_040153.1"/>
</dbReference>
<comment type="function">
    <text evidence="14">This protein is postulated to act both as terminal energy acceptor and as a linker polypeptide that stabilizes the phycobilisome architecture. May have intrinsic bilin lyase activity.</text>
</comment>
<evidence type="ECO:0000256" key="9">
    <source>
        <dbReference type="ARBA" id="ARBA00022991"/>
    </source>
</evidence>
<dbReference type="GO" id="GO:0030089">
    <property type="term" value="C:phycobilisome"/>
    <property type="evidence" value="ECO:0007669"/>
    <property type="project" value="UniProtKB-UniRule"/>
</dbReference>
<dbReference type="Gene3D" id="1.10.490.20">
    <property type="entry name" value="Phycocyanins"/>
    <property type="match status" value="1"/>
</dbReference>
<evidence type="ECO:0000256" key="8">
    <source>
        <dbReference type="ARBA" id="ARBA00022874"/>
    </source>
</evidence>
<dbReference type="Gene3D" id="1.10.3130.20">
    <property type="entry name" value="Phycobilisome linker domain"/>
    <property type="match status" value="3"/>
</dbReference>
<keyword evidence="6" id="KW-0677">Repeat</keyword>
<keyword evidence="9" id="KW-0157">Chromophore</keyword>
<dbReference type="GeneID" id="38572603"/>
<keyword evidence="13" id="KW-0089">Bile pigment</keyword>
<evidence type="ECO:0000256" key="6">
    <source>
        <dbReference type="ARBA" id="ARBA00022737"/>
    </source>
</evidence>
<feature type="domain" description="PBS-linker" evidence="19">
    <location>
        <begin position="239"/>
        <end position="418"/>
    </location>
</feature>
<dbReference type="Pfam" id="PF00427">
    <property type="entry name" value="PBS_linker_poly"/>
    <property type="match status" value="3"/>
</dbReference>
<evidence type="ECO:0000256" key="1">
    <source>
        <dbReference type="ARBA" id="ARBA00004582"/>
    </source>
</evidence>
<comment type="similarity">
    <text evidence="2">Belongs to the phycobiliprotein family.</text>
</comment>
<evidence type="ECO:0000256" key="3">
    <source>
        <dbReference type="ARBA" id="ARBA00018674"/>
    </source>
</evidence>
<accession>A0A3G1IW73</accession>
<reference evidence="20" key="1">
    <citation type="submission" date="2017-05" db="EMBL/GenBank/DDBJ databases">
        <title>Plastid comparative genomics reveals ancient divergence between Glaucophyte genera.</title>
        <authorList>
            <person name="Figueroa-Martinez F.J."/>
            <person name="Jackson C."/>
            <person name="Reyes-Prieto A."/>
        </authorList>
    </citation>
    <scope>NUCLEOTIDE SEQUENCE</scope>
    <source>
        <strain evidence="20">SAG 46.84</strain>
    </source>
</reference>
<name>A0A3G1IW73_9EUKA</name>
<protein>
    <recommendedName>
        <fullName evidence="3">Phycobiliprotein ApcE</fullName>
    </recommendedName>
    <alternativeName>
        <fullName evidence="17">Anchor polypeptide</fullName>
    </alternativeName>
    <alternativeName>
        <fullName evidence="16">PBS-anchor protein</fullName>
    </alternativeName>
    <alternativeName>
        <fullName evidence="15">Phycobilisome linker polypeptide</fullName>
    </alternativeName>
</protein>
<keyword evidence="20" id="KW-0934">Plastid</keyword>
<feature type="domain" description="PBS-linker" evidence="19">
    <location>
        <begin position="685"/>
        <end position="862"/>
    </location>
</feature>
<organism evidence="20">
    <name type="scientific">Gloeochaete wittrockiana</name>
    <dbReference type="NCBI Taxonomy" id="38269"/>
    <lineage>
        <taxon>Eukaryota</taxon>
        <taxon>Glaucocystophyceae</taxon>
        <taxon>Gloeochaetales</taxon>
        <taxon>Gloeochaetaceae</taxon>
        <taxon>Gloeochaete</taxon>
    </lineage>
</organism>
<dbReference type="AlphaFoldDB" id="A0A3G1IW73"/>
<evidence type="ECO:0000256" key="11">
    <source>
        <dbReference type="ARBA" id="ARBA00023136"/>
    </source>
</evidence>
<dbReference type="PANTHER" id="PTHR34011:SF6">
    <property type="entry name" value="PHYCOBILIPROTEIN APCE"/>
    <property type="match status" value="1"/>
</dbReference>
<dbReference type="PROSITE" id="PS51445">
    <property type="entry name" value="PBS_LINKER"/>
    <property type="match status" value="3"/>
</dbReference>
<evidence type="ECO:0000256" key="15">
    <source>
        <dbReference type="ARBA" id="ARBA00029643"/>
    </source>
</evidence>
<dbReference type="InterPro" id="IPR001297">
    <property type="entry name" value="PBS_linker_dom"/>
</dbReference>
<dbReference type="InterPro" id="IPR012128">
    <property type="entry name" value="Phycobilisome_asu/bsu"/>
</dbReference>
<evidence type="ECO:0000256" key="16">
    <source>
        <dbReference type="ARBA" id="ARBA00031629"/>
    </source>
</evidence>
<evidence type="ECO:0000256" key="12">
    <source>
        <dbReference type="ARBA" id="ARBA00023239"/>
    </source>
</evidence>
<geneLocation type="plastid" evidence="20"/>
<evidence type="ECO:0000256" key="13">
    <source>
        <dbReference type="ARBA" id="ARBA00023307"/>
    </source>
</evidence>
<feature type="domain" description="PBS-linker" evidence="19">
    <location>
        <begin position="485"/>
        <end position="667"/>
    </location>
</feature>
<dbReference type="PANTHER" id="PTHR34011">
    <property type="entry name" value="PHYCOBILISOME 32.1 KDA LINKER POLYPEPTIDE, PHYCOCYANIN-ASSOCIATED, ROD 2-RELATED"/>
    <property type="match status" value="1"/>
</dbReference>
<evidence type="ECO:0000256" key="14">
    <source>
        <dbReference type="ARBA" id="ARBA00025203"/>
    </source>
</evidence>
<evidence type="ECO:0000256" key="18">
    <source>
        <dbReference type="PROSITE-ProRule" id="PRU00775"/>
    </source>
</evidence>